<evidence type="ECO:0000313" key="2">
    <source>
        <dbReference type="Proteomes" id="UP001231649"/>
    </source>
</evidence>
<name>A0ACC2QX23_9NEOP</name>
<comment type="caution">
    <text evidence="1">The sequence shown here is derived from an EMBL/GenBank/DDBJ whole genome shotgun (WGS) entry which is preliminary data.</text>
</comment>
<gene>
    <name evidence="1" type="ORF">PYW08_016469</name>
</gene>
<organism evidence="1 2">
    <name type="scientific">Mythimna loreyi</name>
    <dbReference type="NCBI Taxonomy" id="667449"/>
    <lineage>
        <taxon>Eukaryota</taxon>
        <taxon>Metazoa</taxon>
        <taxon>Ecdysozoa</taxon>
        <taxon>Arthropoda</taxon>
        <taxon>Hexapoda</taxon>
        <taxon>Insecta</taxon>
        <taxon>Pterygota</taxon>
        <taxon>Neoptera</taxon>
        <taxon>Endopterygota</taxon>
        <taxon>Lepidoptera</taxon>
        <taxon>Glossata</taxon>
        <taxon>Ditrysia</taxon>
        <taxon>Noctuoidea</taxon>
        <taxon>Noctuidae</taxon>
        <taxon>Noctuinae</taxon>
        <taxon>Hadenini</taxon>
        <taxon>Mythimna</taxon>
    </lineage>
</organism>
<proteinExistence type="predicted"/>
<evidence type="ECO:0000313" key="1">
    <source>
        <dbReference type="EMBL" id="KAJ8728084.1"/>
    </source>
</evidence>
<reference evidence="1" key="1">
    <citation type="submission" date="2023-03" db="EMBL/GenBank/DDBJ databases">
        <title>Chromosome-level genomes of two armyworms, Mythimna separata and Mythimna loreyi, provide insights into the biosynthesis and reception of sex pheromones.</title>
        <authorList>
            <person name="Zhao H."/>
        </authorList>
    </citation>
    <scope>NUCLEOTIDE SEQUENCE</scope>
    <source>
        <strain evidence="1">BeijingLab</strain>
    </source>
</reference>
<accession>A0ACC2QX23</accession>
<dbReference type="Proteomes" id="UP001231649">
    <property type="component" value="Chromosome 9"/>
</dbReference>
<dbReference type="EMBL" id="CM056785">
    <property type="protein sequence ID" value="KAJ8728084.1"/>
    <property type="molecule type" value="Genomic_DNA"/>
</dbReference>
<sequence>MGAYCASVRKVDRSDHCYQCGKPGHKGAECCATLNCYACATVGKQADHHTGCRFCDPSVKAKGKVRRPTPAKSFAQDLLIADWVQVLSDSVTVISSAGAGTSSLEAITRERCCAAARFVDIAVVA</sequence>
<protein>
    <submittedName>
        <fullName evidence="1">Uncharacterized protein</fullName>
    </submittedName>
</protein>
<keyword evidence="2" id="KW-1185">Reference proteome</keyword>